<evidence type="ECO:0000313" key="14">
    <source>
        <dbReference type="Proteomes" id="UP000662931"/>
    </source>
</evidence>
<accession>A0A875S566</accession>
<name>A0A875S566_EENNA</name>
<organism evidence="13 14">
    <name type="scientific">Eeniella nana</name>
    <name type="common">Yeast</name>
    <name type="synonym">Brettanomyces nanus</name>
    <dbReference type="NCBI Taxonomy" id="13502"/>
    <lineage>
        <taxon>Eukaryota</taxon>
        <taxon>Fungi</taxon>
        <taxon>Dikarya</taxon>
        <taxon>Ascomycota</taxon>
        <taxon>Saccharomycotina</taxon>
        <taxon>Pichiomycetes</taxon>
        <taxon>Pichiales</taxon>
        <taxon>Pichiaceae</taxon>
        <taxon>Brettanomyces</taxon>
    </lineage>
</organism>
<evidence type="ECO:0000256" key="12">
    <source>
        <dbReference type="RuleBase" id="RU364031"/>
    </source>
</evidence>
<protein>
    <recommendedName>
        <fullName evidence="12">Succinate dehydrogenase [ubiquinone] cytochrome b small subunit</fullName>
    </recommendedName>
</protein>
<dbReference type="GO" id="GO:0048039">
    <property type="term" value="F:ubiquinone binding"/>
    <property type="evidence" value="ECO:0007669"/>
    <property type="project" value="TreeGrafter"/>
</dbReference>
<evidence type="ECO:0000256" key="10">
    <source>
        <dbReference type="PIRSR" id="PIRSR607992-1"/>
    </source>
</evidence>
<evidence type="ECO:0000256" key="6">
    <source>
        <dbReference type="ARBA" id="ARBA00022946"/>
    </source>
</evidence>
<evidence type="ECO:0000256" key="4">
    <source>
        <dbReference type="ARBA" id="ARBA00022692"/>
    </source>
</evidence>
<dbReference type="CDD" id="cd03496">
    <property type="entry name" value="SQR_TypeC_CybS"/>
    <property type="match status" value="1"/>
</dbReference>
<keyword evidence="8 12" id="KW-0496">Mitochondrion</keyword>
<evidence type="ECO:0000256" key="2">
    <source>
        <dbReference type="ARBA" id="ARBA00007294"/>
    </source>
</evidence>
<evidence type="ECO:0000256" key="9">
    <source>
        <dbReference type="ARBA" id="ARBA00023136"/>
    </source>
</evidence>
<dbReference type="GO" id="GO:0020037">
    <property type="term" value="F:heme binding"/>
    <property type="evidence" value="ECO:0007669"/>
    <property type="project" value="TreeGrafter"/>
</dbReference>
<keyword evidence="4 12" id="KW-0812">Transmembrane</keyword>
<dbReference type="Gene3D" id="1.20.1300.10">
    <property type="entry name" value="Fumarate reductase/succinate dehydrogenase, transmembrane subunit"/>
    <property type="match status" value="1"/>
</dbReference>
<evidence type="ECO:0000256" key="3">
    <source>
        <dbReference type="ARBA" id="ARBA00022448"/>
    </source>
</evidence>
<dbReference type="RefSeq" id="XP_038778474.1">
    <property type="nucleotide sequence ID" value="XM_038922546.1"/>
</dbReference>
<keyword evidence="7 12" id="KW-1133">Transmembrane helix</keyword>
<keyword evidence="11" id="KW-0408">Iron</keyword>
<evidence type="ECO:0000256" key="11">
    <source>
        <dbReference type="PIRSR" id="PIRSR607992-2"/>
    </source>
</evidence>
<keyword evidence="5 12" id="KW-0999">Mitochondrion inner membrane</keyword>
<dbReference type="KEGG" id="bnn:FOA43_002247"/>
<feature type="transmembrane region" description="Helical" evidence="12">
    <location>
        <begin position="73"/>
        <end position="95"/>
    </location>
</feature>
<dbReference type="GO" id="GO:0005743">
    <property type="term" value="C:mitochondrial inner membrane"/>
    <property type="evidence" value="ECO:0007669"/>
    <property type="project" value="UniProtKB-SubCell"/>
</dbReference>
<keyword evidence="6 12" id="KW-0809">Transit peptide</keyword>
<sequence>MLAFSRLGLSVPLRSAFRPALRPVLISALTTRSLFVKTITQPPGDIIGTVNEAYVVPTPNKFTGSRAWTMERLAVVAMTPLMLAPFIAGSAYAPLDAAMSTLLLYHCYAGFESCIIDYIPARVYGVWHSVAMGLLALGSLFAGCGIYVIETTEEEGLFGLCKKLWTKQKAI</sequence>
<feature type="binding site" description="axial binding residue" evidence="11">
    <location>
        <position position="106"/>
    </location>
    <ligand>
        <name>heme b</name>
        <dbReference type="ChEBI" id="CHEBI:60344"/>
        <note>ligand shared with SDHC</note>
    </ligand>
    <ligandPart>
        <name>Fe</name>
        <dbReference type="ChEBI" id="CHEBI:18248"/>
    </ligandPart>
</feature>
<dbReference type="GO" id="GO:0006121">
    <property type="term" value="P:mitochondrial electron transport, succinate to ubiquinone"/>
    <property type="evidence" value="ECO:0007669"/>
    <property type="project" value="TreeGrafter"/>
</dbReference>
<dbReference type="PANTHER" id="PTHR13337:SF2">
    <property type="entry name" value="SUCCINATE DEHYDROGENASE [UBIQUINONE] CYTOCHROME B SMALL SUBUNIT, MITOCHONDRIAL"/>
    <property type="match status" value="1"/>
</dbReference>
<gene>
    <name evidence="13" type="ORF">FOA43_002247</name>
</gene>
<evidence type="ECO:0000256" key="8">
    <source>
        <dbReference type="ARBA" id="ARBA00023128"/>
    </source>
</evidence>
<dbReference type="GO" id="GO:0046872">
    <property type="term" value="F:metal ion binding"/>
    <property type="evidence" value="ECO:0007669"/>
    <property type="project" value="UniProtKB-KW"/>
</dbReference>
<dbReference type="OrthoDB" id="18577at2759"/>
<comment type="similarity">
    <text evidence="2 12">Belongs to the CybS family.</text>
</comment>
<keyword evidence="11" id="KW-0479">Metal-binding</keyword>
<dbReference type="InterPro" id="IPR007992">
    <property type="entry name" value="CybS"/>
</dbReference>
<dbReference type="GeneID" id="62195648"/>
<reference evidence="13" key="1">
    <citation type="submission" date="2020-10" db="EMBL/GenBank/DDBJ databases">
        <authorList>
            <person name="Roach M.J.R."/>
        </authorList>
    </citation>
    <scope>NUCLEOTIDE SEQUENCE</scope>
    <source>
        <strain evidence="13">CBS 1945</strain>
    </source>
</reference>
<evidence type="ECO:0000256" key="5">
    <source>
        <dbReference type="ARBA" id="ARBA00022792"/>
    </source>
</evidence>
<keyword evidence="3" id="KW-0813">Transport</keyword>
<keyword evidence="9 12" id="KW-0472">Membrane</keyword>
<dbReference type="InterPro" id="IPR034804">
    <property type="entry name" value="SQR/QFR_C/D"/>
</dbReference>
<proteinExistence type="inferred from homology"/>
<dbReference type="GO" id="GO:0006099">
    <property type="term" value="P:tricarboxylic acid cycle"/>
    <property type="evidence" value="ECO:0007669"/>
    <property type="project" value="TreeGrafter"/>
</dbReference>
<dbReference type="Pfam" id="PF05328">
    <property type="entry name" value="CybS"/>
    <property type="match status" value="1"/>
</dbReference>
<dbReference type="Proteomes" id="UP000662931">
    <property type="component" value="Chromosome 2"/>
</dbReference>
<dbReference type="AlphaFoldDB" id="A0A875S566"/>
<dbReference type="EMBL" id="CP064813">
    <property type="protein sequence ID" value="QPG74909.1"/>
    <property type="molecule type" value="Genomic_DNA"/>
</dbReference>
<keyword evidence="14" id="KW-1185">Reference proteome</keyword>
<comment type="caution">
    <text evidence="12">Lacks conserved residue(s) required for the propagation of feature annotation.</text>
</comment>
<feature type="transmembrane region" description="Helical" evidence="12">
    <location>
        <begin position="126"/>
        <end position="149"/>
    </location>
</feature>
<dbReference type="SUPFAM" id="SSF81343">
    <property type="entry name" value="Fumarate reductase respiratory complex transmembrane subunits"/>
    <property type="match status" value="1"/>
</dbReference>
<comment type="subcellular location">
    <subcellularLocation>
        <location evidence="1 12">Mitochondrion inner membrane</location>
        <topology evidence="1 12">Multi-pass membrane protein</topology>
    </subcellularLocation>
</comment>
<dbReference type="PANTHER" id="PTHR13337">
    <property type="entry name" value="SUCCINATE DEHYDROGENASE"/>
    <property type="match status" value="1"/>
</dbReference>
<evidence type="ECO:0000256" key="7">
    <source>
        <dbReference type="ARBA" id="ARBA00022989"/>
    </source>
</evidence>
<feature type="binding site" evidence="10">
    <location>
        <position position="118"/>
    </location>
    <ligand>
        <name>a ubiquinone</name>
        <dbReference type="ChEBI" id="CHEBI:16389"/>
        <note>ligand shared with IP/SDHB</note>
    </ligand>
</feature>
<evidence type="ECO:0000256" key="1">
    <source>
        <dbReference type="ARBA" id="ARBA00004448"/>
    </source>
</evidence>
<evidence type="ECO:0000313" key="13">
    <source>
        <dbReference type="EMBL" id="QPG74909.1"/>
    </source>
</evidence>